<dbReference type="RefSeq" id="WP_380056280.1">
    <property type="nucleotide sequence ID" value="NZ_JBHLTC010000041.1"/>
</dbReference>
<evidence type="ECO:0000256" key="9">
    <source>
        <dbReference type="RuleBase" id="RU361175"/>
    </source>
</evidence>
<dbReference type="InterPro" id="IPR033132">
    <property type="entry name" value="GH_1_N_CS"/>
</dbReference>
<accession>A0ABV6QWH3</accession>
<evidence type="ECO:0000256" key="2">
    <source>
        <dbReference type="ARBA" id="ARBA00010838"/>
    </source>
</evidence>
<dbReference type="PRINTS" id="PR00131">
    <property type="entry name" value="GLHYDRLASE1"/>
</dbReference>
<sequence length="445" mass="48794">MPDLTALGPDFVWGSATSAYQIEGAIDVDGRLPSIWDTFCDQPGAIDNGDSGEVACDSYHRWPEDIALLKQLGVDAYRFSVAWPRVIPAGSGAVNAAGLDYYDRLVDGLLAEGIKPFLTLYHWDLPQALQNLGGWASRDTAYRFAEYATVVGERLGDRVHDWVTLNEPLCSAWIGHWEGRMAPGITDPATAVRASYHLLLAHGLGVQALRAAVPDASVGLVVNLSPVEPASESAEDVRAAQLADGHINRWWLDPVNGRGFPADMVGQYGVELPERPGDADIIAAPTDFVGLNYYFRQIVKADETVPVLGFSQVDGPNSERTMLDWEVHPAGLEELLLRLTKEYGAEKIYVTENGSAWVDAPDETFFVTDEPRARYLEQHIAACARAVEQGAPLAGYFAWSLLDNFEWAYGYAPRFGLAYVDYPTGTRVMKTSGLRYASLIEAHRA</sequence>
<organism evidence="10 11">
    <name type="scientific">Kribbella deserti</name>
    <dbReference type="NCBI Taxonomy" id="1926257"/>
    <lineage>
        <taxon>Bacteria</taxon>
        <taxon>Bacillati</taxon>
        <taxon>Actinomycetota</taxon>
        <taxon>Actinomycetes</taxon>
        <taxon>Propionibacteriales</taxon>
        <taxon>Kribbellaceae</taxon>
        <taxon>Kribbella</taxon>
    </lineage>
</organism>
<dbReference type="InterPro" id="IPR001360">
    <property type="entry name" value="Glyco_hydro_1"/>
</dbReference>
<keyword evidence="6" id="KW-0119">Carbohydrate metabolism</keyword>
<gene>
    <name evidence="10" type="ORF">ACFFGN_33290</name>
</gene>
<dbReference type="PANTHER" id="PTHR10353:SF36">
    <property type="entry name" value="LP05116P"/>
    <property type="match status" value="1"/>
</dbReference>
<dbReference type="InterPro" id="IPR017853">
    <property type="entry name" value="GH"/>
</dbReference>
<dbReference type="Pfam" id="PF00232">
    <property type="entry name" value="Glyco_hydro_1"/>
    <property type="match status" value="1"/>
</dbReference>
<evidence type="ECO:0000256" key="8">
    <source>
        <dbReference type="ARBA" id="ARBA00023326"/>
    </source>
</evidence>
<keyword evidence="11" id="KW-1185">Reference proteome</keyword>
<dbReference type="NCBIfam" id="TIGR03356">
    <property type="entry name" value="BGL"/>
    <property type="match status" value="1"/>
</dbReference>
<keyword evidence="7 9" id="KW-0326">Glycosidase</keyword>
<dbReference type="Proteomes" id="UP001589890">
    <property type="component" value="Unassembled WGS sequence"/>
</dbReference>
<protein>
    <recommendedName>
        <fullName evidence="3 9">Beta-glucosidase</fullName>
        <ecNumber evidence="3 9">3.2.1.21</ecNumber>
    </recommendedName>
</protein>
<proteinExistence type="inferred from homology"/>
<evidence type="ECO:0000313" key="11">
    <source>
        <dbReference type="Proteomes" id="UP001589890"/>
    </source>
</evidence>
<comment type="caution">
    <text evidence="10">The sequence shown here is derived from an EMBL/GenBank/DDBJ whole genome shotgun (WGS) entry which is preliminary data.</text>
</comment>
<dbReference type="PROSITE" id="PS00653">
    <property type="entry name" value="GLYCOSYL_HYDROL_F1_2"/>
    <property type="match status" value="1"/>
</dbReference>
<evidence type="ECO:0000256" key="4">
    <source>
        <dbReference type="ARBA" id="ARBA00022801"/>
    </source>
</evidence>
<evidence type="ECO:0000256" key="6">
    <source>
        <dbReference type="ARBA" id="ARBA00023277"/>
    </source>
</evidence>
<dbReference type="GO" id="GO:0008422">
    <property type="term" value="F:beta-glucosidase activity"/>
    <property type="evidence" value="ECO:0007669"/>
    <property type="project" value="UniProtKB-EC"/>
</dbReference>
<dbReference type="EMBL" id="JBHLTC010000041">
    <property type="protein sequence ID" value="MFC0628988.1"/>
    <property type="molecule type" value="Genomic_DNA"/>
</dbReference>
<dbReference type="InterPro" id="IPR017736">
    <property type="entry name" value="Glyco_hydro_1_beta-glucosidase"/>
</dbReference>
<keyword evidence="4 9" id="KW-0378">Hydrolase</keyword>
<evidence type="ECO:0000313" key="10">
    <source>
        <dbReference type="EMBL" id="MFC0628988.1"/>
    </source>
</evidence>
<dbReference type="PANTHER" id="PTHR10353">
    <property type="entry name" value="GLYCOSYL HYDROLASE"/>
    <property type="match status" value="1"/>
</dbReference>
<evidence type="ECO:0000256" key="3">
    <source>
        <dbReference type="ARBA" id="ARBA00012744"/>
    </source>
</evidence>
<reference evidence="10 11" key="1">
    <citation type="submission" date="2024-09" db="EMBL/GenBank/DDBJ databases">
        <authorList>
            <person name="Sun Q."/>
            <person name="Mori K."/>
        </authorList>
    </citation>
    <scope>NUCLEOTIDE SEQUENCE [LARGE SCALE GENOMIC DNA]</scope>
    <source>
        <strain evidence="10 11">CGMCC 1.15906</strain>
    </source>
</reference>
<dbReference type="SUPFAM" id="SSF51445">
    <property type="entry name" value="(Trans)glycosidases"/>
    <property type="match status" value="1"/>
</dbReference>
<evidence type="ECO:0000256" key="5">
    <source>
        <dbReference type="ARBA" id="ARBA00023001"/>
    </source>
</evidence>
<comment type="similarity">
    <text evidence="2 9">Belongs to the glycosyl hydrolase 1 family.</text>
</comment>
<evidence type="ECO:0000256" key="7">
    <source>
        <dbReference type="ARBA" id="ARBA00023295"/>
    </source>
</evidence>
<keyword evidence="5" id="KW-0136">Cellulose degradation</keyword>
<keyword evidence="8" id="KW-0624">Polysaccharide degradation</keyword>
<dbReference type="EC" id="3.2.1.21" evidence="3 9"/>
<comment type="catalytic activity">
    <reaction evidence="1 9">
        <text>Hydrolysis of terminal, non-reducing beta-D-glucosyl residues with release of beta-D-glucose.</text>
        <dbReference type="EC" id="3.2.1.21"/>
    </reaction>
</comment>
<name>A0ABV6QWH3_9ACTN</name>
<evidence type="ECO:0000256" key="1">
    <source>
        <dbReference type="ARBA" id="ARBA00000448"/>
    </source>
</evidence>
<dbReference type="Gene3D" id="3.20.20.80">
    <property type="entry name" value="Glycosidases"/>
    <property type="match status" value="1"/>
</dbReference>